<dbReference type="RefSeq" id="WP_055531996.1">
    <property type="nucleotide sequence ID" value="NZ_CP023695.1"/>
</dbReference>
<dbReference type="PANTHER" id="PTHR48075">
    <property type="entry name" value="3-HYDROXYACYL-COA DEHYDROGENASE FAMILY PROTEIN"/>
    <property type="match status" value="1"/>
</dbReference>
<evidence type="ECO:0000256" key="1">
    <source>
        <dbReference type="ARBA" id="ARBA00005086"/>
    </source>
</evidence>
<dbReference type="SUPFAM" id="SSF51735">
    <property type="entry name" value="NAD(P)-binding Rossmann-fold domains"/>
    <property type="match status" value="1"/>
</dbReference>
<dbReference type="Proteomes" id="UP000326553">
    <property type="component" value="Chromosome"/>
</dbReference>
<protein>
    <submittedName>
        <fullName evidence="7">3-hydroxyacyl-CoA dehydrogenase family protein</fullName>
    </submittedName>
</protein>
<proteinExistence type="inferred from homology"/>
<dbReference type="KEGG" id="salw:CP975_33900"/>
<dbReference type="Pfam" id="PF02737">
    <property type="entry name" value="3HCDH_N"/>
    <property type="match status" value="1"/>
</dbReference>
<feature type="domain" description="3-hydroxyacyl-CoA dehydrogenase C-terminal" evidence="5">
    <location>
        <begin position="182"/>
        <end position="279"/>
    </location>
</feature>
<keyword evidence="8" id="KW-1185">Reference proteome</keyword>
<evidence type="ECO:0000313" key="7">
    <source>
        <dbReference type="EMBL" id="QEV21853.1"/>
    </source>
</evidence>
<gene>
    <name evidence="7" type="ORF">CP975_33900</name>
</gene>
<dbReference type="InterPro" id="IPR008927">
    <property type="entry name" value="6-PGluconate_DH-like_C_sf"/>
</dbReference>
<dbReference type="OrthoDB" id="9771883at2"/>
<dbReference type="InterPro" id="IPR013328">
    <property type="entry name" value="6PGD_dom2"/>
</dbReference>
<dbReference type="InterPro" id="IPR036291">
    <property type="entry name" value="NAD(P)-bd_dom_sf"/>
</dbReference>
<dbReference type="InterPro" id="IPR006180">
    <property type="entry name" value="3-OHacyl-CoA_DH_CS"/>
</dbReference>
<evidence type="ECO:0000256" key="2">
    <source>
        <dbReference type="ARBA" id="ARBA00009463"/>
    </source>
</evidence>
<dbReference type="PANTHER" id="PTHR48075:SF5">
    <property type="entry name" value="3-HYDROXYBUTYRYL-COA DEHYDROGENASE"/>
    <property type="match status" value="1"/>
</dbReference>
<evidence type="ECO:0000256" key="4">
    <source>
        <dbReference type="PIRSR" id="PIRSR000105-1"/>
    </source>
</evidence>
<dbReference type="GO" id="GO:0070403">
    <property type="term" value="F:NAD+ binding"/>
    <property type="evidence" value="ECO:0007669"/>
    <property type="project" value="InterPro"/>
</dbReference>
<dbReference type="InterPro" id="IPR006176">
    <property type="entry name" value="3-OHacyl-CoA_DH_NAD-bd"/>
</dbReference>
<evidence type="ECO:0000256" key="3">
    <source>
        <dbReference type="ARBA" id="ARBA00023002"/>
    </source>
</evidence>
<dbReference type="PROSITE" id="PS00067">
    <property type="entry name" value="3HCDH"/>
    <property type="match status" value="1"/>
</dbReference>
<feature type="site" description="Important for catalytic activity" evidence="4">
    <location>
        <position position="135"/>
    </location>
</feature>
<sequence length="302" mass="32442">MTRFGIIGGGLMGHGIAVALAQAGHHVAVFDADPATLASLDERIARALERCAMPPAGAGPVTARITAAKTLSDMVVGVDAVLEAVPERLDVKQQVLDALEAKIPAVTPVWSNTSVLSLTEVGKGMRHPQRLVGVHWWNPPYVMPLVEVAPGAETDRRFVQEACDLLTGMGRTTVRLHRDVPGFIGNRLQFALVREALHLLEQDVCDPVTIDTVMRASLGLRWSSVGPMENADFIGLDLTRDILVSLAPHLSAAVTFPALDKPLDAGHRGRASGSGLLTWPPERGEEVAERLENGIRRNLVEP</sequence>
<reference evidence="7 8" key="1">
    <citation type="submission" date="2017-09" db="EMBL/GenBank/DDBJ databases">
        <authorList>
            <person name="Lee N."/>
            <person name="Cho B.-K."/>
        </authorList>
    </citation>
    <scope>NUCLEOTIDE SEQUENCE [LARGE SCALE GENOMIC DNA]</scope>
    <source>
        <strain evidence="7 8">ATCC 12461</strain>
    </source>
</reference>
<evidence type="ECO:0000259" key="5">
    <source>
        <dbReference type="Pfam" id="PF00725"/>
    </source>
</evidence>
<dbReference type="InterPro" id="IPR006108">
    <property type="entry name" value="3HC_DH_C"/>
</dbReference>
<comment type="pathway">
    <text evidence="1">Lipid metabolism; butanoate metabolism.</text>
</comment>
<dbReference type="EMBL" id="CP023695">
    <property type="protein sequence ID" value="QEV21853.1"/>
    <property type="molecule type" value="Genomic_DNA"/>
</dbReference>
<dbReference type="AlphaFoldDB" id="A0A5J6HTU6"/>
<feature type="domain" description="3-hydroxyacyl-CoA dehydrogenase NAD binding" evidence="6">
    <location>
        <begin position="5"/>
        <end position="179"/>
    </location>
</feature>
<organism evidence="7 8">
    <name type="scientific">Streptomyces alboniger</name>
    <dbReference type="NCBI Taxonomy" id="132473"/>
    <lineage>
        <taxon>Bacteria</taxon>
        <taxon>Bacillati</taxon>
        <taxon>Actinomycetota</taxon>
        <taxon>Actinomycetes</taxon>
        <taxon>Kitasatosporales</taxon>
        <taxon>Streptomycetaceae</taxon>
        <taxon>Streptomyces</taxon>
        <taxon>Streptomyces aurantiacus group</taxon>
    </lineage>
</organism>
<keyword evidence="3" id="KW-0560">Oxidoreductase</keyword>
<dbReference type="SUPFAM" id="SSF48179">
    <property type="entry name" value="6-phosphogluconate dehydrogenase C-terminal domain-like"/>
    <property type="match status" value="1"/>
</dbReference>
<dbReference type="GO" id="GO:0008691">
    <property type="term" value="F:3-hydroxybutyryl-CoA dehydrogenase activity"/>
    <property type="evidence" value="ECO:0007669"/>
    <property type="project" value="TreeGrafter"/>
</dbReference>
<comment type="similarity">
    <text evidence="2">Belongs to the 3-hydroxyacyl-CoA dehydrogenase family.</text>
</comment>
<dbReference type="GO" id="GO:0006635">
    <property type="term" value="P:fatty acid beta-oxidation"/>
    <property type="evidence" value="ECO:0007669"/>
    <property type="project" value="TreeGrafter"/>
</dbReference>
<dbReference type="PIRSF" id="PIRSF000105">
    <property type="entry name" value="HCDH"/>
    <property type="match status" value="1"/>
</dbReference>
<dbReference type="InterPro" id="IPR022694">
    <property type="entry name" value="3-OHacyl-CoA_DH"/>
</dbReference>
<name>A0A5J6HTU6_STRAD</name>
<dbReference type="Gene3D" id="1.10.1040.10">
    <property type="entry name" value="N-(1-d-carboxylethyl)-l-norvaline Dehydrogenase, domain 2"/>
    <property type="match status" value="1"/>
</dbReference>
<accession>A0A5J6HTU6</accession>
<dbReference type="Gene3D" id="3.40.50.720">
    <property type="entry name" value="NAD(P)-binding Rossmann-like Domain"/>
    <property type="match status" value="1"/>
</dbReference>
<evidence type="ECO:0000259" key="6">
    <source>
        <dbReference type="Pfam" id="PF02737"/>
    </source>
</evidence>
<dbReference type="Pfam" id="PF00725">
    <property type="entry name" value="3HCDH"/>
    <property type="match status" value="1"/>
</dbReference>
<evidence type="ECO:0000313" key="8">
    <source>
        <dbReference type="Proteomes" id="UP000326553"/>
    </source>
</evidence>